<reference evidence="1 2" key="1">
    <citation type="submission" date="2019-06" db="EMBL/GenBank/DDBJ databases">
        <title>Wine fermentation using esterase from Monascus purpureus.</title>
        <authorList>
            <person name="Geng C."/>
            <person name="Zhang Y."/>
        </authorList>
    </citation>
    <scope>NUCLEOTIDE SEQUENCE [LARGE SCALE GENOMIC DNA]</scope>
    <source>
        <strain evidence="1">HQ1</strain>
    </source>
</reference>
<keyword evidence="2" id="KW-1185">Reference proteome</keyword>
<proteinExistence type="predicted"/>
<dbReference type="Proteomes" id="UP000319663">
    <property type="component" value="Unassembled WGS sequence"/>
</dbReference>
<dbReference type="AlphaFoldDB" id="A0A507QZD9"/>
<organism evidence="1 2">
    <name type="scientific">Monascus purpureus</name>
    <name type="common">Red mold</name>
    <name type="synonym">Monascus anka</name>
    <dbReference type="NCBI Taxonomy" id="5098"/>
    <lineage>
        <taxon>Eukaryota</taxon>
        <taxon>Fungi</taxon>
        <taxon>Dikarya</taxon>
        <taxon>Ascomycota</taxon>
        <taxon>Pezizomycotina</taxon>
        <taxon>Eurotiomycetes</taxon>
        <taxon>Eurotiomycetidae</taxon>
        <taxon>Eurotiales</taxon>
        <taxon>Aspergillaceae</taxon>
        <taxon>Monascus</taxon>
    </lineage>
</organism>
<accession>A0A507QZD9</accession>
<gene>
    <name evidence="1" type="ORF">MPDQ_005966</name>
</gene>
<sequence>MQRPWLRIKRQNTLTSQITGLVGSLFIDSKPVVLGYLMRVVDRWAEIVGKDTDRQPLVPCSIHFPESTKQQGDQEKWEAGMEAMDEILQMFGAHSGWDGFVSYADYEGLREDEALCY</sequence>
<comment type="caution">
    <text evidence="1">The sequence shown here is derived from an EMBL/GenBank/DDBJ whole genome shotgun (WGS) entry which is preliminary data.</text>
</comment>
<evidence type="ECO:0000313" key="2">
    <source>
        <dbReference type="Proteomes" id="UP000319663"/>
    </source>
</evidence>
<evidence type="ECO:0000313" key="1">
    <source>
        <dbReference type="EMBL" id="TQB73303.1"/>
    </source>
</evidence>
<name>A0A507QZD9_MONPU</name>
<dbReference type="EMBL" id="VIFY01000047">
    <property type="protein sequence ID" value="TQB73303.1"/>
    <property type="molecule type" value="Genomic_DNA"/>
</dbReference>
<protein>
    <submittedName>
        <fullName evidence="1">Uncharacterized protein</fullName>
    </submittedName>
</protein>